<dbReference type="SUPFAM" id="SSF82866">
    <property type="entry name" value="Multidrug efflux transporter AcrB transmembrane domain"/>
    <property type="match status" value="2"/>
</dbReference>
<name>A0A841HNV6_9GAMM</name>
<feature type="transmembrane region" description="Helical" evidence="1">
    <location>
        <begin position="335"/>
        <end position="351"/>
    </location>
</feature>
<dbReference type="AlphaFoldDB" id="A0A841HNV6"/>
<reference evidence="2 3" key="1">
    <citation type="submission" date="2020-08" db="EMBL/GenBank/DDBJ databases">
        <title>Genomic Encyclopedia of Type Strains, Phase IV (KMG-IV): sequencing the most valuable type-strain genomes for metagenomic binning, comparative biology and taxonomic classification.</title>
        <authorList>
            <person name="Goeker M."/>
        </authorList>
    </citation>
    <scope>NUCLEOTIDE SEQUENCE [LARGE SCALE GENOMIC DNA]</scope>
    <source>
        <strain evidence="2 3">DSM 26723</strain>
    </source>
</reference>
<proteinExistence type="predicted"/>
<comment type="caution">
    <text evidence="2">The sequence shown here is derived from an EMBL/GenBank/DDBJ whole genome shotgun (WGS) entry which is preliminary data.</text>
</comment>
<keyword evidence="3" id="KW-1185">Reference proteome</keyword>
<dbReference type="Proteomes" id="UP000588068">
    <property type="component" value="Unassembled WGS sequence"/>
</dbReference>
<dbReference type="Gene3D" id="3.30.70.1440">
    <property type="entry name" value="Multidrug efflux transporter AcrB pore domain"/>
    <property type="match status" value="1"/>
</dbReference>
<evidence type="ECO:0000313" key="2">
    <source>
        <dbReference type="EMBL" id="MBB6094453.1"/>
    </source>
</evidence>
<dbReference type="InterPro" id="IPR001036">
    <property type="entry name" value="Acrflvin-R"/>
</dbReference>
<feature type="transmembrane region" description="Helical" evidence="1">
    <location>
        <begin position="978"/>
        <end position="1002"/>
    </location>
</feature>
<dbReference type="PRINTS" id="PR00702">
    <property type="entry name" value="ACRIFLAVINRP"/>
</dbReference>
<protein>
    <submittedName>
        <fullName evidence="2">Multidrug efflux pump subunit AcrB</fullName>
    </submittedName>
</protein>
<dbReference type="RefSeq" id="WP_184333871.1">
    <property type="nucleotide sequence ID" value="NZ_JACHHZ010000004.1"/>
</dbReference>
<keyword evidence="1" id="KW-0472">Membrane</keyword>
<dbReference type="Gene3D" id="1.20.1640.10">
    <property type="entry name" value="Multidrug efflux transporter AcrB transmembrane domain"/>
    <property type="match status" value="2"/>
</dbReference>
<feature type="transmembrane region" description="Helical" evidence="1">
    <location>
        <begin position="384"/>
        <end position="405"/>
    </location>
</feature>
<feature type="transmembrane region" description="Helical" evidence="1">
    <location>
        <begin position="872"/>
        <end position="892"/>
    </location>
</feature>
<feature type="transmembrane region" description="Helical" evidence="1">
    <location>
        <begin position="426"/>
        <end position="449"/>
    </location>
</feature>
<dbReference type="GO" id="GO:0005886">
    <property type="term" value="C:plasma membrane"/>
    <property type="evidence" value="ECO:0007669"/>
    <property type="project" value="TreeGrafter"/>
</dbReference>
<sequence>MNFVTWSIRNPIAVIVLFVALTAAGLLSFPKLGIQDQPDIELPAVIVTVPYPGVPPSQLESEVTRKIEDAVSAVTGIEHISSTVNEGTSTTIVSFQFERSLSEAVDDIRDAVTRIRSDLPPDAREPIVSRVTTAGRPVVTFSVEASNMTDTELSWFVDLTVMRELTSVKGVGSVRRVGGVSREIRVSLDPDRMAALGATARDVSRQLRVIQAEYPGGEGRVGGLEQSVRTTGTLASAQELAALPIALADGRTVRLDTIADVRDQAAERRQLAMLDGKTVIGFEVVRAWGASAIDVADGTREAVAHLSKTHPNVQFREVSSTVDFIRKSYTSSMEMLFEGALLAVIVVWIFLRDWRATVISAAALPLAIIPTFWAMHLLGYSLNILTLLALSLVVGMLVDDAIVEVENIVRHLRMGKQPLQAAKDAAIEIGLAVVATTLTLCAVFVPVAFMGGIPGEFFRPFAFTAAVAVLFSLVVARMLTPMMAAYMLKPHDESNEDGRMKQLYLRGVAWCLGHRRRTLAYSTIFLIACFALIPFIPKGFAPAGDVGFAVLAVELAPGATLEETTRVAETIRERVMKMKEATSVYSIIGAAAGGGGPGGGDSVGDVRRASLTVQLVPADERDITQQEFQRKAAAQLRDIPGVRISFGAQTGSKLQITLAGDDPLQLERAASAVERDLRTLPHIGNVTSSASLMKPEIVIRPLPDRAAELGVTTETLSAVTRIATSGDVENSLAKLNLASRQVPIRVQLREDARSDLERIRLLSVPGRNGPVPLMSVADVSLGAGPARITRYDRSRNVTIEADLNGQPLGDMLAKSRQLPALKNLPAGVRQATAGEAEFMIELFMGFGQAMVVGILCIYLLLVLLFREFLQPITILSALPPSAGGALLCLWLTGYQMSIPSLIGMLMLMGIVTKNSILLVEYAVMAMHEHGLSRFDALIDACSKRARPIIMTTIAMGAGMLPIATGWSGDPSFRAPMGVAVIGGLVTSTALSLFVVPVIFTIVDDLQQRLRRAFGKRKSTSDGVAPVENPAP</sequence>
<dbReference type="PANTHER" id="PTHR32063:SF77">
    <property type="entry name" value="ACR FAMILY TRANSPORT PROTEIN"/>
    <property type="match status" value="1"/>
</dbReference>
<feature type="transmembrane region" description="Helical" evidence="1">
    <location>
        <begin position="898"/>
        <end position="924"/>
    </location>
</feature>
<keyword evidence="1" id="KW-1133">Transmembrane helix</keyword>
<feature type="transmembrane region" description="Helical" evidence="1">
    <location>
        <begin position="842"/>
        <end position="865"/>
    </location>
</feature>
<keyword evidence="1" id="KW-0812">Transmembrane</keyword>
<organism evidence="2 3">
    <name type="scientific">Povalibacter uvarum</name>
    <dbReference type="NCBI Taxonomy" id="732238"/>
    <lineage>
        <taxon>Bacteria</taxon>
        <taxon>Pseudomonadati</taxon>
        <taxon>Pseudomonadota</taxon>
        <taxon>Gammaproteobacteria</taxon>
        <taxon>Steroidobacterales</taxon>
        <taxon>Steroidobacteraceae</taxon>
        <taxon>Povalibacter</taxon>
    </lineage>
</organism>
<accession>A0A841HNV6</accession>
<evidence type="ECO:0000256" key="1">
    <source>
        <dbReference type="SAM" id="Phobius"/>
    </source>
</evidence>
<dbReference type="InterPro" id="IPR027463">
    <property type="entry name" value="AcrB_DN_DC_subdom"/>
</dbReference>
<feature type="transmembrane region" description="Helical" evidence="1">
    <location>
        <begin position="945"/>
        <end position="966"/>
    </location>
</feature>
<gene>
    <name evidence="2" type="ORF">HNQ60_003340</name>
</gene>
<dbReference type="SUPFAM" id="SSF82714">
    <property type="entry name" value="Multidrug efflux transporter AcrB TolC docking domain, DN and DC subdomains"/>
    <property type="match status" value="2"/>
</dbReference>
<dbReference type="Gene3D" id="3.30.70.1430">
    <property type="entry name" value="Multidrug efflux transporter AcrB pore domain"/>
    <property type="match status" value="2"/>
</dbReference>
<dbReference type="Pfam" id="PF00873">
    <property type="entry name" value="ACR_tran"/>
    <property type="match status" value="1"/>
</dbReference>
<dbReference type="PANTHER" id="PTHR32063">
    <property type="match status" value="1"/>
</dbReference>
<feature type="transmembrane region" description="Helical" evidence="1">
    <location>
        <begin position="519"/>
        <end position="536"/>
    </location>
</feature>
<feature type="transmembrane region" description="Helical" evidence="1">
    <location>
        <begin position="358"/>
        <end position="378"/>
    </location>
</feature>
<dbReference type="Gene3D" id="3.30.70.1320">
    <property type="entry name" value="Multidrug efflux transporter AcrB pore domain like"/>
    <property type="match status" value="1"/>
</dbReference>
<dbReference type="GO" id="GO:0042910">
    <property type="term" value="F:xenobiotic transmembrane transporter activity"/>
    <property type="evidence" value="ECO:0007669"/>
    <property type="project" value="TreeGrafter"/>
</dbReference>
<feature type="transmembrane region" description="Helical" evidence="1">
    <location>
        <begin position="461"/>
        <end position="479"/>
    </location>
</feature>
<dbReference type="EMBL" id="JACHHZ010000004">
    <property type="protein sequence ID" value="MBB6094453.1"/>
    <property type="molecule type" value="Genomic_DNA"/>
</dbReference>
<evidence type="ECO:0000313" key="3">
    <source>
        <dbReference type="Proteomes" id="UP000588068"/>
    </source>
</evidence>
<dbReference type="SUPFAM" id="SSF82693">
    <property type="entry name" value="Multidrug efflux transporter AcrB pore domain, PN1, PN2, PC1 and PC2 subdomains"/>
    <property type="match status" value="3"/>
</dbReference>
<dbReference type="Gene3D" id="3.30.2090.10">
    <property type="entry name" value="Multidrug efflux transporter AcrB TolC docking domain, DN and DC subdomains"/>
    <property type="match status" value="2"/>
</dbReference>